<dbReference type="AlphaFoldDB" id="A0ABD5X9N1"/>
<dbReference type="RefSeq" id="WP_267638138.1">
    <property type="nucleotide sequence ID" value="NZ_JAODIY010000012.1"/>
</dbReference>
<dbReference type="EMBL" id="JBHSZQ010000022">
    <property type="protein sequence ID" value="MFC7126516.1"/>
    <property type="molecule type" value="Genomic_DNA"/>
</dbReference>
<name>A0ABD5X9N1_9EURY</name>
<evidence type="ECO:0000313" key="1">
    <source>
        <dbReference type="EMBL" id="MFC7126516.1"/>
    </source>
</evidence>
<gene>
    <name evidence="1" type="ORF">ACFQJ7_10780</name>
</gene>
<accession>A0ABD5X9N1</accession>
<evidence type="ECO:0000313" key="2">
    <source>
        <dbReference type="Proteomes" id="UP001596414"/>
    </source>
</evidence>
<proteinExistence type="predicted"/>
<organism evidence="1 2">
    <name type="scientific">Halovenus rubra</name>
    <dbReference type="NCBI Taxonomy" id="869890"/>
    <lineage>
        <taxon>Archaea</taxon>
        <taxon>Methanobacteriati</taxon>
        <taxon>Methanobacteriota</taxon>
        <taxon>Stenosarchaea group</taxon>
        <taxon>Halobacteria</taxon>
        <taxon>Halobacteriales</taxon>
        <taxon>Haloarculaceae</taxon>
        <taxon>Halovenus</taxon>
    </lineage>
</organism>
<dbReference type="Proteomes" id="UP001596414">
    <property type="component" value="Unassembled WGS sequence"/>
</dbReference>
<sequence>MSGFFDPVSQVIVAAIPLPTVRAEDIIEELLLPVLLDVDLAERILSTRVRVSALIL</sequence>
<comment type="caution">
    <text evidence="1">The sequence shown here is derived from an EMBL/GenBank/DDBJ whole genome shotgun (WGS) entry which is preliminary data.</text>
</comment>
<reference evidence="1 2" key="1">
    <citation type="journal article" date="2014" name="Int. J. Syst. Evol. Microbiol.">
        <title>Complete genome sequence of Corynebacterium casei LMG S-19264T (=DSM 44701T), isolated from a smear-ripened cheese.</title>
        <authorList>
            <consortium name="US DOE Joint Genome Institute (JGI-PGF)"/>
            <person name="Walter F."/>
            <person name="Albersmeier A."/>
            <person name="Kalinowski J."/>
            <person name="Ruckert C."/>
        </authorList>
    </citation>
    <scope>NUCLEOTIDE SEQUENCE [LARGE SCALE GENOMIC DNA]</scope>
    <source>
        <strain evidence="1 2">CGMCC 4.7215</strain>
    </source>
</reference>
<protein>
    <submittedName>
        <fullName evidence="1">Uncharacterized protein</fullName>
    </submittedName>
</protein>